<dbReference type="OrthoDB" id="5432602at2"/>
<dbReference type="Proteomes" id="UP000007599">
    <property type="component" value="Chromosome I"/>
</dbReference>
<reference evidence="3" key="2">
    <citation type="submission" date="2012-03" db="EMBL/GenBank/DDBJ databases">
        <title>Complete genome sequence of Flavobacterium indicum GPTSA100-9T, isolated from warm spring water.</title>
        <authorList>
            <person name="Barbier P."/>
            <person name="Houel A."/>
            <person name="Loux V."/>
            <person name="Poulain J."/>
            <person name="Bernardet J.-F."/>
            <person name="Touchon M."/>
            <person name="Duchaud E."/>
        </authorList>
    </citation>
    <scope>NUCLEOTIDE SEQUENCE [LARGE SCALE GENOMIC DNA]</scope>
    <source>
        <strain evidence="3">DSM 17447 / CIP 109464 / GPTSA100-9</strain>
    </source>
</reference>
<protein>
    <recommendedName>
        <fullName evidence="4">Polymer-forming cytoskeletal protein</fullName>
    </recommendedName>
</protein>
<evidence type="ECO:0000313" key="3">
    <source>
        <dbReference type="Proteomes" id="UP000007599"/>
    </source>
</evidence>
<dbReference type="EMBL" id="HE774682">
    <property type="protein sequence ID" value="CCG54463.1"/>
    <property type="molecule type" value="Genomic_DNA"/>
</dbReference>
<dbReference type="Pfam" id="PF04519">
    <property type="entry name" value="Bactofilin"/>
    <property type="match status" value="1"/>
</dbReference>
<proteinExistence type="inferred from homology"/>
<dbReference type="STRING" id="1094466.KQS_12795"/>
<accession>H8XRM9</accession>
<dbReference type="PANTHER" id="PTHR35024">
    <property type="entry name" value="HYPOTHETICAL CYTOSOLIC PROTEIN"/>
    <property type="match status" value="1"/>
</dbReference>
<name>H8XRM9_FLAIG</name>
<dbReference type="AlphaFoldDB" id="H8XRM9"/>
<dbReference type="HOGENOM" id="CLU_072799_6_1_10"/>
<dbReference type="eggNOG" id="COG1664">
    <property type="taxonomic scope" value="Bacteria"/>
</dbReference>
<dbReference type="PATRIC" id="fig|1094466.5.peg.2501"/>
<evidence type="ECO:0000313" key="2">
    <source>
        <dbReference type="EMBL" id="CCG54463.1"/>
    </source>
</evidence>
<sequence>MFDKNTKSDYALLGKTNRIIEGTQIKGDIISPVDMRIDGEVVGNITCAGKIVLGHKSNVLGDITCKSIDVEGKFEGKLEAEGLLSIRKTATIRGDVFASKLAVEPGAVFEASCEMRKKQ</sequence>
<dbReference type="InterPro" id="IPR007607">
    <property type="entry name" value="BacA/B"/>
</dbReference>
<dbReference type="KEGG" id="fin:KQS_12795"/>
<evidence type="ECO:0008006" key="4">
    <source>
        <dbReference type="Google" id="ProtNLM"/>
    </source>
</evidence>
<dbReference type="RefSeq" id="WP_014389581.1">
    <property type="nucleotide sequence ID" value="NC_017025.1"/>
</dbReference>
<reference evidence="2 3" key="1">
    <citation type="journal article" date="2012" name="J. Bacteriol.">
        <title>Complete Genome Sequence of Flavobacterium indicum GPSTA100-9T, Isolated from Warm Spring Water.</title>
        <authorList>
            <person name="Barbier P."/>
            <person name="Houel A."/>
            <person name="Loux V."/>
            <person name="Poulain J."/>
            <person name="Bernardet J.F."/>
            <person name="Touchon M."/>
            <person name="Duchaud E."/>
        </authorList>
    </citation>
    <scope>NUCLEOTIDE SEQUENCE [LARGE SCALE GENOMIC DNA]</scope>
    <source>
        <strain evidence="3">DSM 17447 / CIP 109464 / GPTSA100-9</strain>
    </source>
</reference>
<keyword evidence="3" id="KW-1185">Reference proteome</keyword>
<dbReference type="PANTHER" id="PTHR35024:SF4">
    <property type="entry name" value="POLYMER-FORMING CYTOSKELETAL PROTEIN"/>
    <property type="match status" value="1"/>
</dbReference>
<evidence type="ECO:0000256" key="1">
    <source>
        <dbReference type="ARBA" id="ARBA00044755"/>
    </source>
</evidence>
<organism evidence="2 3">
    <name type="scientific">Flavobacterium indicum (strain DSM 17447 / CIP 109464 / GPTSA100-9)</name>
    <dbReference type="NCBI Taxonomy" id="1094466"/>
    <lineage>
        <taxon>Bacteria</taxon>
        <taxon>Pseudomonadati</taxon>
        <taxon>Bacteroidota</taxon>
        <taxon>Flavobacteriia</taxon>
        <taxon>Flavobacteriales</taxon>
        <taxon>Flavobacteriaceae</taxon>
        <taxon>Flavobacterium</taxon>
    </lineage>
</organism>
<gene>
    <name evidence="2" type="ordered locus">KQS_12795</name>
</gene>
<comment type="similarity">
    <text evidence="1">Belongs to the bactofilin family.</text>
</comment>